<dbReference type="Proteomes" id="UP000085678">
    <property type="component" value="Unplaced"/>
</dbReference>
<keyword evidence="5" id="KW-1133">Transmembrane helix</keyword>
<dbReference type="CDD" id="cd03784">
    <property type="entry name" value="GT1_Gtf-like"/>
    <property type="match status" value="1"/>
</dbReference>
<evidence type="ECO:0000256" key="3">
    <source>
        <dbReference type="ARBA" id="ARBA00022679"/>
    </source>
</evidence>
<dbReference type="SUPFAM" id="SSF53756">
    <property type="entry name" value="UDP-Glycosyltransferase/glycogen phosphorylase"/>
    <property type="match status" value="1"/>
</dbReference>
<organism evidence="6 7">
    <name type="scientific">Lingula anatina</name>
    <name type="common">Brachiopod</name>
    <name type="synonym">Lingula unguis</name>
    <dbReference type="NCBI Taxonomy" id="7574"/>
    <lineage>
        <taxon>Eukaryota</taxon>
        <taxon>Metazoa</taxon>
        <taxon>Spiralia</taxon>
        <taxon>Lophotrochozoa</taxon>
        <taxon>Brachiopoda</taxon>
        <taxon>Linguliformea</taxon>
        <taxon>Lingulata</taxon>
        <taxon>Lingulida</taxon>
        <taxon>Linguloidea</taxon>
        <taxon>Lingulidae</taxon>
        <taxon>Lingula</taxon>
    </lineage>
</organism>
<gene>
    <name evidence="7" type="primary">LOC106179623</name>
</gene>
<dbReference type="InterPro" id="IPR035595">
    <property type="entry name" value="UDP_glycos_trans_CS"/>
</dbReference>
<accession>A0A1S3K837</accession>
<protein>
    <submittedName>
        <fullName evidence="7">UDP-glucuronosyltransferase 1-2-like</fullName>
    </submittedName>
</protein>
<reference evidence="7" key="1">
    <citation type="submission" date="2025-08" db="UniProtKB">
        <authorList>
            <consortium name="RefSeq"/>
        </authorList>
    </citation>
    <scope>IDENTIFICATION</scope>
    <source>
        <tissue evidence="7">Gonads</tissue>
    </source>
</reference>
<evidence type="ECO:0000313" key="6">
    <source>
        <dbReference type="Proteomes" id="UP000085678"/>
    </source>
</evidence>
<dbReference type="Pfam" id="PF00201">
    <property type="entry name" value="UDPGT"/>
    <property type="match status" value="1"/>
</dbReference>
<dbReference type="AlphaFoldDB" id="A0A1S3K837"/>
<dbReference type="GO" id="GO:0008194">
    <property type="term" value="F:UDP-glycosyltransferase activity"/>
    <property type="evidence" value="ECO:0007669"/>
    <property type="project" value="InterPro"/>
</dbReference>
<dbReference type="FunCoup" id="A0A1S3K837">
    <property type="interactions" value="678"/>
</dbReference>
<dbReference type="PROSITE" id="PS00375">
    <property type="entry name" value="UDPGT"/>
    <property type="match status" value="1"/>
</dbReference>
<dbReference type="Gene3D" id="3.40.50.2000">
    <property type="entry name" value="Glycogen Phosphorylase B"/>
    <property type="match status" value="2"/>
</dbReference>
<keyword evidence="5" id="KW-0812">Transmembrane</keyword>
<keyword evidence="3 4" id="KW-0808">Transferase</keyword>
<sequence>MDCIPTYLSSNMMPYPLYVVVWVALLHGRSACLGAKIFMLPYTQVFNSRTLNMEKIARLLTDRGHSVTMMVADHYKPRTNIDGVSLVRFETPKLEVNKAGELALDTTMSSVYEGLEKMMAAMDEMEEAFCHFLLRNETRLQELKATNFSLFLFDLVNLGSGPVLNDFLEIPSIAYSNLGFWDPWHVFRQPVFKSFTPAIPGGYSDHMTFWERLHNVDIENEVNDWLDKKIERTDAMVLEYFPKKPWPPMKRAFERVSLMIAANVDFALDYPRPVMPHVKPISGLLWTPPKPLPKFYQDLMASGRHGVVVMSFGTLVAELTEGMAEGIAKVFARLPQTVIWRYKGPVPKSLGKNTHLVDWFPQNDILSHPATKLFITHCGISSTWETLYHAVPVVAVPLIWDQHQNARKLTDRCNIGVSLSFLTFTEADFESAIQTVLNNRTYKDNAVKMSELLKDQPMSGQDQLLFWINYVIRHNGTLHFHSQASYNLNWCQYFLVDIIAYKIAVKCLHYIFVLVCAIMFWKLLKYTWFLYSKQKKKTV</sequence>
<name>A0A1S3K837_LINAN</name>
<dbReference type="GeneID" id="106179623"/>
<keyword evidence="5" id="KW-0472">Membrane</keyword>
<dbReference type="InParanoid" id="A0A1S3K837"/>
<dbReference type="PANTHER" id="PTHR48043">
    <property type="entry name" value="EG:EG0003.4 PROTEIN-RELATED"/>
    <property type="match status" value="1"/>
</dbReference>
<keyword evidence="2 4" id="KW-0328">Glycosyltransferase</keyword>
<dbReference type="RefSeq" id="XP_013418793.2">
    <property type="nucleotide sequence ID" value="XM_013563339.2"/>
</dbReference>
<evidence type="ECO:0000256" key="1">
    <source>
        <dbReference type="ARBA" id="ARBA00009995"/>
    </source>
</evidence>
<proteinExistence type="inferred from homology"/>
<evidence type="ECO:0000256" key="5">
    <source>
        <dbReference type="SAM" id="Phobius"/>
    </source>
</evidence>
<keyword evidence="6" id="KW-1185">Reference proteome</keyword>
<dbReference type="PANTHER" id="PTHR48043:SF145">
    <property type="entry name" value="FI06409P-RELATED"/>
    <property type="match status" value="1"/>
</dbReference>
<dbReference type="FunFam" id="3.40.50.2000:FF:000021">
    <property type="entry name" value="UDP-glucuronosyltransferase"/>
    <property type="match status" value="1"/>
</dbReference>
<evidence type="ECO:0000256" key="4">
    <source>
        <dbReference type="RuleBase" id="RU003718"/>
    </source>
</evidence>
<dbReference type="InterPro" id="IPR002213">
    <property type="entry name" value="UDP_glucos_trans"/>
</dbReference>
<evidence type="ECO:0000313" key="7">
    <source>
        <dbReference type="RefSeq" id="XP_013418793.2"/>
    </source>
</evidence>
<comment type="similarity">
    <text evidence="1 4">Belongs to the UDP-glycosyltransferase family.</text>
</comment>
<dbReference type="KEGG" id="lak:106179623"/>
<feature type="transmembrane region" description="Helical" evidence="5">
    <location>
        <begin position="508"/>
        <end position="531"/>
    </location>
</feature>
<dbReference type="InterPro" id="IPR050271">
    <property type="entry name" value="UDP-glycosyltransferase"/>
</dbReference>
<dbReference type="OrthoDB" id="5835829at2759"/>
<evidence type="ECO:0000256" key="2">
    <source>
        <dbReference type="ARBA" id="ARBA00022676"/>
    </source>
</evidence>